<accession>A0A0M9EPU2</accession>
<dbReference type="Proteomes" id="UP000037904">
    <property type="component" value="Unassembled WGS sequence"/>
</dbReference>
<name>A0A0M9EPU2_FUSLA</name>
<sequence length="261" mass="29687">MESLHSVTFDIDLPGESTTFARLFISRDKWVSPRSVVFHRANVNVFKAIIKNFGPGTLQAVQLPVESENTHYSVLKSQRSSLQALHIDVKLRYGTRGIHQFPSMKPDYLKSIMEDFPQLTSLIIDDRSHGYIRASDSFYGEIDQKAEALAKTLGLMTGLRQFSFGLQDNQVYGCVNRQRGGVVRDDSFPTTADLDSWCFMLLRECFIKVPHLEEMCILKRNHGYRGDHLYKAVRNGNTRDIEAISFEDTKEEGKFPSVLTG</sequence>
<protein>
    <submittedName>
        <fullName evidence="1">Uncharacterized protein</fullName>
    </submittedName>
</protein>
<gene>
    <name evidence="1" type="ORF">FLAG1_10067</name>
</gene>
<organism evidence="1 2">
    <name type="scientific">Fusarium langsethiae</name>
    <dbReference type="NCBI Taxonomy" id="179993"/>
    <lineage>
        <taxon>Eukaryota</taxon>
        <taxon>Fungi</taxon>
        <taxon>Dikarya</taxon>
        <taxon>Ascomycota</taxon>
        <taxon>Pezizomycotina</taxon>
        <taxon>Sordariomycetes</taxon>
        <taxon>Hypocreomycetidae</taxon>
        <taxon>Hypocreales</taxon>
        <taxon>Nectriaceae</taxon>
        <taxon>Fusarium</taxon>
    </lineage>
</organism>
<dbReference type="AlphaFoldDB" id="A0A0M9EPU2"/>
<reference evidence="1 2" key="1">
    <citation type="submission" date="2015-04" db="EMBL/GenBank/DDBJ databases">
        <title>The draft genome sequence of Fusarium langsethiae, a T-2/HT-2 mycotoxin producer.</title>
        <authorList>
            <person name="Lysoe E."/>
            <person name="Divon H.H."/>
            <person name="Terzi V."/>
            <person name="Orru L."/>
            <person name="Lamontanara A."/>
            <person name="Kolseth A.-K."/>
            <person name="Frandsen R.J."/>
            <person name="Nielsen K."/>
            <person name="Thrane U."/>
        </authorList>
    </citation>
    <scope>NUCLEOTIDE SEQUENCE [LARGE SCALE GENOMIC DNA]</scope>
    <source>
        <strain evidence="1 2">Fl201059</strain>
    </source>
</reference>
<proteinExistence type="predicted"/>
<keyword evidence="2" id="KW-1185">Reference proteome</keyword>
<dbReference type="EMBL" id="JXCE01000470">
    <property type="protein sequence ID" value="KPA37132.1"/>
    <property type="molecule type" value="Genomic_DNA"/>
</dbReference>
<evidence type="ECO:0000313" key="1">
    <source>
        <dbReference type="EMBL" id="KPA37132.1"/>
    </source>
</evidence>
<comment type="caution">
    <text evidence="1">The sequence shown here is derived from an EMBL/GenBank/DDBJ whole genome shotgun (WGS) entry which is preliminary data.</text>
</comment>
<evidence type="ECO:0000313" key="2">
    <source>
        <dbReference type="Proteomes" id="UP000037904"/>
    </source>
</evidence>